<reference evidence="7 8" key="1">
    <citation type="submission" date="2014-07" db="EMBL/GenBank/DDBJ databases">
        <authorList>
            <person name="Wibberg Daniel"/>
        </authorList>
    </citation>
    <scope>NUCLEOTIDE SEQUENCE [LARGE SCALE GENOMIC DNA]</scope>
</reference>
<organism evidence="7 8">
    <name type="scientific">Caldibacillus thermoamylovorans</name>
    <dbReference type="NCBI Taxonomy" id="35841"/>
    <lineage>
        <taxon>Bacteria</taxon>
        <taxon>Bacillati</taxon>
        <taxon>Bacillota</taxon>
        <taxon>Bacilli</taxon>
        <taxon>Bacillales</taxon>
        <taxon>Bacillaceae</taxon>
        <taxon>Caldibacillus</taxon>
    </lineage>
</organism>
<dbReference type="Pfam" id="PF00389">
    <property type="entry name" value="2-Hacid_dh"/>
    <property type="match status" value="1"/>
</dbReference>
<dbReference type="InterPro" id="IPR006140">
    <property type="entry name" value="D-isomer_DH_NAD-bd"/>
</dbReference>
<dbReference type="FunFam" id="3.40.50.720:FF:000363">
    <property type="entry name" value="D-isomer specific 2-hydroxyacid dehydrogenase"/>
    <property type="match status" value="1"/>
</dbReference>
<dbReference type="InterPro" id="IPR006139">
    <property type="entry name" value="D-isomer_2_OHA_DH_cat_dom"/>
</dbReference>
<dbReference type="CDD" id="cd05300">
    <property type="entry name" value="2-Hacid_dh_1"/>
    <property type="match status" value="1"/>
</dbReference>
<keyword evidence="3" id="KW-0520">NAD</keyword>
<dbReference type="Pfam" id="PF02826">
    <property type="entry name" value="2-Hacid_dh_C"/>
    <property type="match status" value="1"/>
</dbReference>
<dbReference type="Gene3D" id="3.40.50.720">
    <property type="entry name" value="NAD(P)-binding Rossmann-like Domain"/>
    <property type="match status" value="2"/>
</dbReference>
<dbReference type="GO" id="GO:0016616">
    <property type="term" value="F:oxidoreductase activity, acting on the CH-OH group of donors, NAD or NADP as acceptor"/>
    <property type="evidence" value="ECO:0007669"/>
    <property type="project" value="InterPro"/>
</dbReference>
<feature type="domain" description="D-isomer specific 2-hydroxyacid dehydrogenase NAD-binding" evidence="6">
    <location>
        <begin position="105"/>
        <end position="278"/>
    </location>
</feature>
<dbReference type="InterPro" id="IPR036291">
    <property type="entry name" value="NAD(P)-bd_dom_sf"/>
</dbReference>
<comment type="similarity">
    <text evidence="1 4">Belongs to the D-isomer specific 2-hydroxyacid dehydrogenase family.</text>
</comment>
<evidence type="ECO:0000256" key="1">
    <source>
        <dbReference type="ARBA" id="ARBA00005854"/>
    </source>
</evidence>
<dbReference type="SUPFAM" id="SSF52283">
    <property type="entry name" value="Formate/glycerate dehydrogenase catalytic domain-like"/>
    <property type="match status" value="1"/>
</dbReference>
<dbReference type="RefSeq" id="WP_034768692.1">
    <property type="nucleotide sequence ID" value="NZ_CCRF01000035.1"/>
</dbReference>
<protein>
    <submittedName>
        <fullName evidence="7">D-3-phosphoglycerate dehydrogenase</fullName>
    </submittedName>
</protein>
<gene>
    <name evidence="7" type="ORF">BT1A1_1008</name>
</gene>
<evidence type="ECO:0000256" key="4">
    <source>
        <dbReference type="RuleBase" id="RU003719"/>
    </source>
</evidence>
<accession>A0A090IZ96</accession>
<dbReference type="PANTHER" id="PTHR43333">
    <property type="entry name" value="2-HACID_DH_C DOMAIN-CONTAINING PROTEIN"/>
    <property type="match status" value="1"/>
</dbReference>
<dbReference type="SUPFAM" id="SSF51735">
    <property type="entry name" value="NAD(P)-binding Rossmann-fold domains"/>
    <property type="match status" value="1"/>
</dbReference>
<dbReference type="EMBL" id="CCRF01000035">
    <property type="protein sequence ID" value="CEE00855.1"/>
    <property type="molecule type" value="Genomic_DNA"/>
</dbReference>
<dbReference type="GO" id="GO:0051287">
    <property type="term" value="F:NAD binding"/>
    <property type="evidence" value="ECO:0007669"/>
    <property type="project" value="InterPro"/>
</dbReference>
<evidence type="ECO:0000313" key="8">
    <source>
        <dbReference type="Proteomes" id="UP000040576"/>
    </source>
</evidence>
<dbReference type="PANTHER" id="PTHR43333:SF1">
    <property type="entry name" value="D-ISOMER SPECIFIC 2-HYDROXYACID DEHYDROGENASE NAD-BINDING DOMAIN-CONTAINING PROTEIN"/>
    <property type="match status" value="1"/>
</dbReference>
<dbReference type="AlphaFoldDB" id="A0A090IZ96"/>
<sequence length="316" mass="36341">MQVVATVGRNEALEKRIQSQFPTVQFTFLKKMKEIGENRYTAEILVTYGEDLDEKLINEMKNLRWIMVMSAGIEKLPLDAIKKNHIIVTNARGIHKIPMAEFVFGYILQYAKQLPLFKKQQSEKVWNRKVHLQEIYGKTMLVVGAGAIGSQISRYGKTFGMHTIGINRSGKENPDFDATYSLEQLNHILPEADYVISVLPNTVSTNKIFSRQQFFKMKKEAVFINIGRGNAVDEHALMEALDEGQLAHAFLDVFEKEPLPADHPFWKSDKVTITPHLSAISDMYLPRAYEIFVKNLWNYVNKENNWINLVDLNRGY</sequence>
<name>A0A090IZ96_9BACI</name>
<feature type="domain" description="D-isomer specific 2-hydroxyacid dehydrogenase catalytic" evidence="5">
    <location>
        <begin position="18"/>
        <end position="302"/>
    </location>
</feature>
<evidence type="ECO:0000259" key="6">
    <source>
        <dbReference type="Pfam" id="PF02826"/>
    </source>
</evidence>
<dbReference type="Proteomes" id="UP000040576">
    <property type="component" value="Unassembled WGS sequence"/>
</dbReference>
<evidence type="ECO:0000256" key="3">
    <source>
        <dbReference type="ARBA" id="ARBA00023027"/>
    </source>
</evidence>
<evidence type="ECO:0000259" key="5">
    <source>
        <dbReference type="Pfam" id="PF00389"/>
    </source>
</evidence>
<evidence type="ECO:0000256" key="2">
    <source>
        <dbReference type="ARBA" id="ARBA00023002"/>
    </source>
</evidence>
<evidence type="ECO:0000313" key="7">
    <source>
        <dbReference type="EMBL" id="CEE00855.1"/>
    </source>
</evidence>
<proteinExistence type="inferred from homology"/>
<keyword evidence="2 4" id="KW-0560">Oxidoreductase</keyword>
<keyword evidence="8" id="KW-1185">Reference proteome</keyword>